<keyword evidence="2 9" id="KW-0813">Transport</keyword>
<accession>A0A5C4LB14</accession>
<comment type="subunit">
    <text evidence="9">The complex comprises the extracytoplasmic solute receptor protein and the two transmembrane proteins.</text>
</comment>
<dbReference type="PANTHER" id="PTHR35011:SF2">
    <property type="entry name" value="2,3-DIKETO-L-GULONATE TRAP TRANSPORTER SMALL PERMEASE PROTEIN YIAM"/>
    <property type="match status" value="1"/>
</dbReference>
<proteinExistence type="inferred from homology"/>
<dbReference type="EMBL" id="VDDA01000024">
    <property type="protein sequence ID" value="TNC08328.1"/>
    <property type="molecule type" value="Genomic_DNA"/>
</dbReference>
<evidence type="ECO:0000256" key="6">
    <source>
        <dbReference type="ARBA" id="ARBA00022989"/>
    </source>
</evidence>
<evidence type="ECO:0000256" key="3">
    <source>
        <dbReference type="ARBA" id="ARBA00022475"/>
    </source>
</evidence>
<evidence type="ECO:0000256" key="5">
    <source>
        <dbReference type="ARBA" id="ARBA00022692"/>
    </source>
</evidence>
<name>A0A5C4LB14_9HYPH</name>
<feature type="domain" description="Tripartite ATP-independent periplasmic transporters DctQ component" evidence="10">
    <location>
        <begin position="28"/>
        <end position="160"/>
    </location>
</feature>
<dbReference type="RefSeq" id="WP_139039402.1">
    <property type="nucleotide sequence ID" value="NZ_VDDA01000024.1"/>
</dbReference>
<comment type="similarity">
    <text evidence="8 9">Belongs to the TRAP transporter small permease family.</text>
</comment>
<evidence type="ECO:0000256" key="9">
    <source>
        <dbReference type="RuleBase" id="RU369079"/>
    </source>
</evidence>
<evidence type="ECO:0000259" key="10">
    <source>
        <dbReference type="Pfam" id="PF04290"/>
    </source>
</evidence>
<keyword evidence="6 9" id="KW-1133">Transmembrane helix</keyword>
<feature type="transmembrane region" description="Helical" evidence="9">
    <location>
        <begin position="20"/>
        <end position="41"/>
    </location>
</feature>
<evidence type="ECO:0000256" key="1">
    <source>
        <dbReference type="ARBA" id="ARBA00004429"/>
    </source>
</evidence>
<dbReference type="Pfam" id="PF04290">
    <property type="entry name" value="DctQ"/>
    <property type="match status" value="1"/>
</dbReference>
<keyword evidence="7 9" id="KW-0472">Membrane</keyword>
<gene>
    <name evidence="11" type="ORF">FF100_29440</name>
</gene>
<dbReference type="InterPro" id="IPR007387">
    <property type="entry name" value="TRAP_DctQ"/>
</dbReference>
<reference evidence="11 12" key="1">
    <citation type="submission" date="2019-06" db="EMBL/GenBank/DDBJ databases">
        <title>Genome of Methylobacterium sp. 17Sr1-39.</title>
        <authorList>
            <person name="Seo T."/>
        </authorList>
    </citation>
    <scope>NUCLEOTIDE SEQUENCE [LARGE SCALE GENOMIC DNA]</scope>
    <source>
        <strain evidence="11 12">17Sr1-39</strain>
    </source>
</reference>
<dbReference type="OrthoDB" id="4964541at2"/>
<feature type="transmembrane region" description="Helical" evidence="9">
    <location>
        <begin position="137"/>
        <end position="158"/>
    </location>
</feature>
<evidence type="ECO:0000256" key="4">
    <source>
        <dbReference type="ARBA" id="ARBA00022519"/>
    </source>
</evidence>
<evidence type="ECO:0000313" key="11">
    <source>
        <dbReference type="EMBL" id="TNC08328.1"/>
    </source>
</evidence>
<feature type="transmembrane region" description="Helical" evidence="9">
    <location>
        <begin position="61"/>
        <end position="84"/>
    </location>
</feature>
<dbReference type="AlphaFoldDB" id="A0A5C4LB14"/>
<dbReference type="Proteomes" id="UP000305267">
    <property type="component" value="Unassembled WGS sequence"/>
</dbReference>
<keyword evidence="3" id="KW-1003">Cell membrane</keyword>
<feature type="transmembrane region" description="Helical" evidence="9">
    <location>
        <begin position="96"/>
        <end position="117"/>
    </location>
</feature>
<keyword evidence="12" id="KW-1185">Reference proteome</keyword>
<comment type="function">
    <text evidence="9">Part of the tripartite ATP-independent periplasmic (TRAP) transport system.</text>
</comment>
<comment type="subcellular location">
    <subcellularLocation>
        <location evidence="1 9">Cell inner membrane</location>
        <topology evidence="1 9">Multi-pass membrane protein</topology>
    </subcellularLocation>
</comment>
<evidence type="ECO:0000313" key="12">
    <source>
        <dbReference type="Proteomes" id="UP000305267"/>
    </source>
</evidence>
<keyword evidence="5 9" id="KW-0812">Transmembrane</keyword>
<dbReference type="InterPro" id="IPR055348">
    <property type="entry name" value="DctQ"/>
</dbReference>
<dbReference type="GO" id="GO:0022857">
    <property type="term" value="F:transmembrane transporter activity"/>
    <property type="evidence" value="ECO:0007669"/>
    <property type="project" value="UniProtKB-UniRule"/>
</dbReference>
<sequence>MAALFFLRAVDGMNAVLRHLVGAMLGVMVLIVGLQIVVRFVLPRLGIVLSVPWSEELARYLMVWCIFTGAAVAARSGALIAVDTLPDSLPRRAGDLVRLGALLVTIGFFLGLVWLGARWVAFGQTETSTVLNIPMAWVYLSLPVGSALAIVNIAAFIVERRVTAKTSLAVAPEDNPEASLI</sequence>
<dbReference type="GO" id="GO:0015740">
    <property type="term" value="P:C4-dicarboxylate transport"/>
    <property type="evidence" value="ECO:0007669"/>
    <property type="project" value="TreeGrafter"/>
</dbReference>
<comment type="caution">
    <text evidence="11">The sequence shown here is derived from an EMBL/GenBank/DDBJ whole genome shotgun (WGS) entry which is preliminary data.</text>
</comment>
<protein>
    <recommendedName>
        <fullName evidence="9">TRAP transporter small permease protein</fullName>
    </recommendedName>
</protein>
<dbReference type="PANTHER" id="PTHR35011">
    <property type="entry name" value="2,3-DIKETO-L-GULONATE TRAP TRANSPORTER SMALL PERMEASE PROTEIN YIAM"/>
    <property type="match status" value="1"/>
</dbReference>
<evidence type="ECO:0000256" key="2">
    <source>
        <dbReference type="ARBA" id="ARBA00022448"/>
    </source>
</evidence>
<evidence type="ECO:0000256" key="8">
    <source>
        <dbReference type="ARBA" id="ARBA00038436"/>
    </source>
</evidence>
<dbReference type="GO" id="GO:0005886">
    <property type="term" value="C:plasma membrane"/>
    <property type="evidence" value="ECO:0007669"/>
    <property type="project" value="UniProtKB-SubCell"/>
</dbReference>
<evidence type="ECO:0000256" key="7">
    <source>
        <dbReference type="ARBA" id="ARBA00023136"/>
    </source>
</evidence>
<organism evidence="11 12">
    <name type="scientific">Methylobacterium terricola</name>
    <dbReference type="NCBI Taxonomy" id="2583531"/>
    <lineage>
        <taxon>Bacteria</taxon>
        <taxon>Pseudomonadati</taxon>
        <taxon>Pseudomonadota</taxon>
        <taxon>Alphaproteobacteria</taxon>
        <taxon>Hyphomicrobiales</taxon>
        <taxon>Methylobacteriaceae</taxon>
        <taxon>Methylobacterium</taxon>
    </lineage>
</organism>
<keyword evidence="4 9" id="KW-0997">Cell inner membrane</keyword>